<dbReference type="Proteomes" id="UP000789833">
    <property type="component" value="Unassembled WGS sequence"/>
</dbReference>
<feature type="region of interest" description="Disordered" evidence="1">
    <location>
        <begin position="319"/>
        <end position="342"/>
    </location>
</feature>
<evidence type="ECO:0008006" key="4">
    <source>
        <dbReference type="Google" id="ProtNLM"/>
    </source>
</evidence>
<dbReference type="InterPro" id="IPR050177">
    <property type="entry name" value="Lipid_A_modif_metabolic_enz"/>
</dbReference>
<accession>A0ABN8A6B7</accession>
<dbReference type="PANTHER" id="PTHR43245">
    <property type="entry name" value="BIFUNCTIONAL POLYMYXIN RESISTANCE PROTEIN ARNA"/>
    <property type="match status" value="1"/>
</dbReference>
<evidence type="ECO:0000313" key="3">
    <source>
        <dbReference type="Proteomes" id="UP000789833"/>
    </source>
</evidence>
<dbReference type="RefSeq" id="WP_230500557.1">
    <property type="nucleotide sequence ID" value="NZ_CAKJTJ010000005.1"/>
</dbReference>
<dbReference type="SUPFAM" id="SSF51735">
    <property type="entry name" value="NAD(P)-binding Rossmann-fold domains"/>
    <property type="match status" value="1"/>
</dbReference>
<sequence length="342" mass="39237">MKILIIGGTRFLGRFIVEEAMKQGHEVTLFNRGNHQELFPQAEWIIGDRNKDLSLLENGKWDVAIDTCGYTPKALTESTRVLADKVDHYTFVSSISVYRDWIPDSINEDYPVQSLTPEEIEKIGYGTQEEINKHYGALKAESELASESNMPNKVLHVRSGLLVGPYDYSDRFSYWINRIAEGGEVLAPGRKNRYIQYIDARDLALWILKMADEKVTGTFNVTGPTTPITMEEYLLTCKRITESNAELSWVEESFLVDQHVAPWVELPLWIPEDFPLTEGGTPWRGSGTISIEKAIQQRLSVRPLEETVHDVLKWEETRKEEEKKAGLHREKEHDLLAEWTSR</sequence>
<evidence type="ECO:0000313" key="2">
    <source>
        <dbReference type="EMBL" id="CAG9620645.1"/>
    </source>
</evidence>
<dbReference type="InterPro" id="IPR036291">
    <property type="entry name" value="NAD(P)-bd_dom_sf"/>
</dbReference>
<dbReference type="PANTHER" id="PTHR43245:SF13">
    <property type="entry name" value="UDP-D-APIOSE_UDP-D-XYLOSE SYNTHASE 2"/>
    <property type="match status" value="1"/>
</dbReference>
<dbReference type="EMBL" id="CAKJTJ010000005">
    <property type="protein sequence ID" value="CAG9620645.1"/>
    <property type="molecule type" value="Genomic_DNA"/>
</dbReference>
<proteinExistence type="predicted"/>
<comment type="caution">
    <text evidence="2">The sequence shown here is derived from an EMBL/GenBank/DDBJ whole genome shotgun (WGS) entry which is preliminary data.</text>
</comment>
<name>A0ABN8A6B7_9BACI</name>
<gene>
    <name evidence="2" type="ORF">BACCIP111883_01414</name>
</gene>
<keyword evidence="3" id="KW-1185">Reference proteome</keyword>
<organism evidence="2 3">
    <name type="scientific">Sutcliffiella rhizosphaerae</name>
    <dbReference type="NCBI Taxonomy" id="2880967"/>
    <lineage>
        <taxon>Bacteria</taxon>
        <taxon>Bacillati</taxon>
        <taxon>Bacillota</taxon>
        <taxon>Bacilli</taxon>
        <taxon>Bacillales</taxon>
        <taxon>Bacillaceae</taxon>
        <taxon>Sutcliffiella</taxon>
    </lineage>
</organism>
<dbReference type="Gene3D" id="3.40.50.720">
    <property type="entry name" value="NAD(P)-binding Rossmann-like Domain"/>
    <property type="match status" value="1"/>
</dbReference>
<protein>
    <recommendedName>
        <fullName evidence="4">NAD-dependent dehydratase</fullName>
    </recommendedName>
</protein>
<evidence type="ECO:0000256" key="1">
    <source>
        <dbReference type="SAM" id="MobiDB-lite"/>
    </source>
</evidence>
<reference evidence="2 3" key="1">
    <citation type="submission" date="2021-10" db="EMBL/GenBank/DDBJ databases">
        <authorList>
            <person name="Criscuolo A."/>
        </authorList>
    </citation>
    <scope>NUCLEOTIDE SEQUENCE [LARGE SCALE GENOMIC DNA]</scope>
    <source>
        <strain evidence="3">CIP 111883</strain>
    </source>
</reference>